<accession>A0A371HFW6</accession>
<evidence type="ECO:0000313" key="10">
    <source>
        <dbReference type="Proteomes" id="UP000257109"/>
    </source>
</evidence>
<dbReference type="OrthoDB" id="759142at2759"/>
<keyword evidence="4" id="KW-0732">Signal</keyword>
<dbReference type="STRING" id="157652.A0A371HFW6"/>
<evidence type="ECO:0000256" key="1">
    <source>
        <dbReference type="ARBA" id="ARBA00004479"/>
    </source>
</evidence>
<evidence type="ECO:0000313" key="9">
    <source>
        <dbReference type="EMBL" id="RDY01678.1"/>
    </source>
</evidence>
<comment type="similarity">
    <text evidence="2 7">Belongs to the EMP24/GP25L family.</text>
</comment>
<dbReference type="EMBL" id="QJKJ01002707">
    <property type="protein sequence ID" value="RDY01678.1"/>
    <property type="molecule type" value="Genomic_DNA"/>
</dbReference>
<evidence type="ECO:0000256" key="4">
    <source>
        <dbReference type="ARBA" id="ARBA00022729"/>
    </source>
</evidence>
<evidence type="ECO:0000259" key="8">
    <source>
        <dbReference type="PROSITE" id="PS50866"/>
    </source>
</evidence>
<evidence type="ECO:0000256" key="7">
    <source>
        <dbReference type="RuleBase" id="RU003827"/>
    </source>
</evidence>
<sequence>MTVGNYNITNPHVDQHLPDSHTVTVRVSSQKGDNIYHYNEHVQSGQFAFVTAEAGSYMACFWTASHKPQITLTIDFDWRIGIAAKDWSNVAKKSHIDEMVLELQILQEVVSSISEETIYLRKQ</sequence>
<evidence type="ECO:0000256" key="2">
    <source>
        <dbReference type="ARBA" id="ARBA00007104"/>
    </source>
</evidence>
<proteinExistence type="inferred from homology"/>
<dbReference type="AlphaFoldDB" id="A0A371HFW6"/>
<evidence type="ECO:0000256" key="5">
    <source>
        <dbReference type="ARBA" id="ARBA00022989"/>
    </source>
</evidence>
<keyword evidence="5" id="KW-1133">Transmembrane helix</keyword>
<protein>
    <submittedName>
        <fullName evidence="9">Transmembrane emp24 domain-containing protein p24delta10</fullName>
    </submittedName>
</protein>
<dbReference type="InterPro" id="IPR015720">
    <property type="entry name" value="Emp24-like"/>
</dbReference>
<dbReference type="Pfam" id="PF01105">
    <property type="entry name" value="EMP24_GP25L"/>
    <property type="match status" value="1"/>
</dbReference>
<dbReference type="InterPro" id="IPR009038">
    <property type="entry name" value="GOLD_dom"/>
</dbReference>
<evidence type="ECO:0000256" key="3">
    <source>
        <dbReference type="ARBA" id="ARBA00022692"/>
    </source>
</evidence>
<evidence type="ECO:0000256" key="6">
    <source>
        <dbReference type="ARBA" id="ARBA00023136"/>
    </source>
</evidence>
<keyword evidence="3 7" id="KW-0812">Transmembrane</keyword>
<dbReference type="PANTHER" id="PTHR22811">
    <property type="entry name" value="TRANSMEMBRANE EMP24 DOMAIN-CONTAINING PROTEIN"/>
    <property type="match status" value="1"/>
</dbReference>
<comment type="subcellular location">
    <subcellularLocation>
        <location evidence="1 7">Membrane</location>
        <topology evidence="1 7">Single-pass type I membrane protein</topology>
    </subcellularLocation>
</comment>
<dbReference type="Proteomes" id="UP000257109">
    <property type="component" value="Unassembled WGS sequence"/>
</dbReference>
<dbReference type="PROSITE" id="PS50866">
    <property type="entry name" value="GOLD"/>
    <property type="match status" value="1"/>
</dbReference>
<reference evidence="9" key="1">
    <citation type="submission" date="2018-05" db="EMBL/GenBank/DDBJ databases">
        <title>Draft genome of Mucuna pruriens seed.</title>
        <authorList>
            <person name="Nnadi N.E."/>
            <person name="Vos R."/>
            <person name="Hasami M.H."/>
            <person name="Devisetty U.K."/>
            <person name="Aguiy J.C."/>
        </authorList>
    </citation>
    <scope>NUCLEOTIDE SEQUENCE [LARGE SCALE GENOMIC DNA]</scope>
    <source>
        <strain evidence="9">JCA_2017</strain>
    </source>
</reference>
<dbReference type="GO" id="GO:0016020">
    <property type="term" value="C:membrane"/>
    <property type="evidence" value="ECO:0007669"/>
    <property type="project" value="UniProtKB-SubCell"/>
</dbReference>
<keyword evidence="6" id="KW-0472">Membrane</keyword>
<organism evidence="9 10">
    <name type="scientific">Mucuna pruriens</name>
    <name type="common">Velvet bean</name>
    <name type="synonym">Dolichos pruriens</name>
    <dbReference type="NCBI Taxonomy" id="157652"/>
    <lineage>
        <taxon>Eukaryota</taxon>
        <taxon>Viridiplantae</taxon>
        <taxon>Streptophyta</taxon>
        <taxon>Embryophyta</taxon>
        <taxon>Tracheophyta</taxon>
        <taxon>Spermatophyta</taxon>
        <taxon>Magnoliopsida</taxon>
        <taxon>eudicotyledons</taxon>
        <taxon>Gunneridae</taxon>
        <taxon>Pentapetalae</taxon>
        <taxon>rosids</taxon>
        <taxon>fabids</taxon>
        <taxon>Fabales</taxon>
        <taxon>Fabaceae</taxon>
        <taxon>Papilionoideae</taxon>
        <taxon>50 kb inversion clade</taxon>
        <taxon>NPAAA clade</taxon>
        <taxon>indigoferoid/millettioid clade</taxon>
        <taxon>Phaseoleae</taxon>
        <taxon>Mucuna</taxon>
    </lineage>
</organism>
<name>A0A371HFW6_MUCPR</name>
<comment type="caution">
    <text evidence="9">The sequence shown here is derived from an EMBL/GenBank/DDBJ whole genome shotgun (WGS) entry which is preliminary data.</text>
</comment>
<feature type="domain" description="GOLD" evidence="8">
    <location>
        <begin position="1"/>
        <end position="105"/>
    </location>
</feature>
<feature type="non-terminal residue" evidence="9">
    <location>
        <position position="123"/>
    </location>
</feature>
<gene>
    <name evidence="9" type="ORF">CR513_14963</name>
</gene>
<keyword evidence="10" id="KW-1185">Reference proteome</keyword>